<organism evidence="2 3">
    <name type="scientific">Acidianus ambivalens</name>
    <name type="common">Desulfurolobus ambivalens</name>
    <dbReference type="NCBI Taxonomy" id="2283"/>
    <lineage>
        <taxon>Archaea</taxon>
        <taxon>Thermoproteota</taxon>
        <taxon>Thermoprotei</taxon>
        <taxon>Sulfolobales</taxon>
        <taxon>Sulfolobaceae</taxon>
        <taxon>Acidianus</taxon>
    </lineage>
</organism>
<dbReference type="KEGG" id="aamb:D1866_12280"/>
<keyword evidence="3" id="KW-1185">Reference proteome</keyword>
<dbReference type="EMBL" id="WHYS01000001">
    <property type="protein sequence ID" value="MQL54874.1"/>
    <property type="molecule type" value="Genomic_DNA"/>
</dbReference>
<accession>A0A650CXT0</accession>
<dbReference type="InterPro" id="IPR036188">
    <property type="entry name" value="FAD/NAD-bd_sf"/>
</dbReference>
<evidence type="ECO:0000313" key="4">
    <source>
        <dbReference type="Proteomes" id="UP000474054"/>
    </source>
</evidence>
<dbReference type="RefSeq" id="WP_152940224.1">
    <property type="nucleotide sequence ID" value="NZ_CP045482.1"/>
</dbReference>
<proteinExistence type="predicted"/>
<reference evidence="1 4" key="1">
    <citation type="submission" date="2019-10" db="EMBL/GenBank/DDBJ databases">
        <title>Comparative genomics of sulfur disproportionating microorganisms.</title>
        <authorList>
            <person name="Ward L.M."/>
            <person name="Bertran E."/>
            <person name="Johnston D."/>
        </authorList>
    </citation>
    <scope>NUCLEOTIDE SEQUENCE [LARGE SCALE GENOMIC DNA]</scope>
    <source>
        <strain evidence="1 4">DSM 3772</strain>
    </source>
</reference>
<reference evidence="2 3" key="2">
    <citation type="submission" date="2019-10" db="EMBL/GenBank/DDBJ databases">
        <title>Genome Sequences from Six Type Strain Members of the Archaeal Family Sulfolobaceae: Acidianus ambivalens, Acidianus infernus, Metallosphaera prunae, Stygiolobus azoricus, Sulfolobus metallicus, and Sulfurisphaera ohwakuensis.</title>
        <authorList>
            <person name="Counts J.A."/>
            <person name="Kelly R.M."/>
        </authorList>
    </citation>
    <scope>NUCLEOTIDE SEQUENCE [LARGE SCALE GENOMIC DNA]</scope>
    <source>
        <strain evidence="2 3">LEI 10</strain>
    </source>
</reference>
<dbReference type="SUPFAM" id="SSF51971">
    <property type="entry name" value="Nucleotide-binding domain"/>
    <property type="match status" value="1"/>
</dbReference>
<dbReference type="EMBL" id="CP045482">
    <property type="protein sequence ID" value="QGR22661.1"/>
    <property type="molecule type" value="Genomic_DNA"/>
</dbReference>
<evidence type="ECO:0000313" key="2">
    <source>
        <dbReference type="EMBL" id="QGR22661.1"/>
    </source>
</evidence>
<dbReference type="Proteomes" id="UP000426328">
    <property type="component" value="Chromosome"/>
</dbReference>
<evidence type="ECO:0008006" key="5">
    <source>
        <dbReference type="Google" id="ProtNLM"/>
    </source>
</evidence>
<evidence type="ECO:0000313" key="3">
    <source>
        <dbReference type="Proteomes" id="UP000426328"/>
    </source>
</evidence>
<dbReference type="AlphaFoldDB" id="A0A650CXT0"/>
<gene>
    <name evidence="2" type="ORF">D1866_12280</name>
    <name evidence="1" type="ORF">GFB69_03720</name>
</gene>
<name>A0A650CXT0_ACIAM</name>
<evidence type="ECO:0000313" key="1">
    <source>
        <dbReference type="EMBL" id="MQL54874.1"/>
    </source>
</evidence>
<dbReference type="Proteomes" id="UP000474054">
    <property type="component" value="Unassembled WGS sequence"/>
</dbReference>
<sequence length="288" mass="33060">MNIILGGGISGLLLASLNKEESLILELQHEVGGLFATEEISGTNISIIPPIVSNPNFMEGLKYHEYNPRIIYEKSKYLKDKICKECETFPSWLDFAGKKFWIDNFSEIISNLSKGVKIINEYPIIIKDKKIITNKGRSVIFDKIYNTISRKELLKLVGYNDPNLKSVSAFITILITKGEKEWDVYINGDTGIVFSHIIRKNIEDDIFVNYIYSFFTSRLPDIKKVFSDLKRTHLFSRDEILAYRSHVIKDAILYGTPSVELDFIKNCGRLGLWKNISLEEAVYLVRKC</sequence>
<dbReference type="Gene3D" id="3.50.50.60">
    <property type="entry name" value="FAD/NAD(P)-binding domain"/>
    <property type="match status" value="1"/>
</dbReference>
<protein>
    <recommendedName>
        <fullName evidence="5">NAD(P)/FAD-dependent oxidoreductase</fullName>
    </recommendedName>
</protein>
<dbReference type="GeneID" id="42780523"/>